<keyword evidence="5" id="KW-0808">Transferase</keyword>
<gene>
    <name evidence="9" type="ORF">ZIOFF_070808</name>
</gene>
<dbReference type="SUPFAM" id="SSF82199">
    <property type="entry name" value="SET domain"/>
    <property type="match status" value="1"/>
</dbReference>
<evidence type="ECO:0000256" key="7">
    <source>
        <dbReference type="ARBA" id="ARBA00023242"/>
    </source>
</evidence>
<evidence type="ECO:0000256" key="5">
    <source>
        <dbReference type="ARBA" id="ARBA00022679"/>
    </source>
</evidence>
<organism evidence="9 10">
    <name type="scientific">Zingiber officinale</name>
    <name type="common">Ginger</name>
    <name type="synonym">Amomum zingiber</name>
    <dbReference type="NCBI Taxonomy" id="94328"/>
    <lineage>
        <taxon>Eukaryota</taxon>
        <taxon>Viridiplantae</taxon>
        <taxon>Streptophyta</taxon>
        <taxon>Embryophyta</taxon>
        <taxon>Tracheophyta</taxon>
        <taxon>Spermatophyta</taxon>
        <taxon>Magnoliopsida</taxon>
        <taxon>Liliopsida</taxon>
        <taxon>Zingiberales</taxon>
        <taxon>Zingiberaceae</taxon>
        <taxon>Zingiber</taxon>
    </lineage>
</organism>
<keyword evidence="10" id="KW-1185">Reference proteome</keyword>
<dbReference type="GO" id="GO:0042054">
    <property type="term" value="F:histone methyltransferase activity"/>
    <property type="evidence" value="ECO:0007669"/>
    <property type="project" value="InterPro"/>
</dbReference>
<name>A0A8J5ENA4_ZINOF</name>
<dbReference type="InterPro" id="IPR046341">
    <property type="entry name" value="SET_dom_sf"/>
</dbReference>
<evidence type="ECO:0000259" key="8">
    <source>
        <dbReference type="PROSITE" id="PS51215"/>
    </source>
</evidence>
<evidence type="ECO:0000256" key="3">
    <source>
        <dbReference type="ARBA" id="ARBA00022454"/>
    </source>
</evidence>
<evidence type="ECO:0000256" key="6">
    <source>
        <dbReference type="ARBA" id="ARBA00022691"/>
    </source>
</evidence>
<keyword evidence="6" id="KW-0949">S-adenosyl-L-methionine</keyword>
<dbReference type="Pfam" id="PF00856">
    <property type="entry name" value="SET"/>
    <property type="match status" value="1"/>
</dbReference>
<dbReference type="AlphaFoldDB" id="A0A8J5ENA4"/>
<dbReference type="InterPro" id="IPR001214">
    <property type="entry name" value="SET_dom"/>
</dbReference>
<comment type="subcellular location">
    <subcellularLocation>
        <location evidence="2">Chromosome</location>
    </subcellularLocation>
    <subcellularLocation>
        <location evidence="1">Nucleus</location>
    </subcellularLocation>
</comment>
<keyword evidence="7" id="KW-0539">Nucleus</keyword>
<dbReference type="GO" id="GO:0005634">
    <property type="term" value="C:nucleus"/>
    <property type="evidence" value="ECO:0007669"/>
    <property type="project" value="UniProtKB-SubCell"/>
</dbReference>
<evidence type="ECO:0000313" key="9">
    <source>
        <dbReference type="EMBL" id="KAG6469875.1"/>
    </source>
</evidence>
<accession>A0A8J5ENA4</accession>
<dbReference type="PANTHER" id="PTHR22884">
    <property type="entry name" value="SET DOMAIN PROTEINS"/>
    <property type="match status" value="1"/>
</dbReference>
<dbReference type="Gene3D" id="2.170.270.10">
    <property type="entry name" value="SET domain"/>
    <property type="match status" value="1"/>
</dbReference>
<dbReference type="GO" id="GO:0032259">
    <property type="term" value="P:methylation"/>
    <property type="evidence" value="ECO:0007669"/>
    <property type="project" value="UniProtKB-KW"/>
</dbReference>
<dbReference type="PROSITE" id="PS51215">
    <property type="entry name" value="AWS"/>
    <property type="match status" value="1"/>
</dbReference>
<feature type="domain" description="AWS" evidence="8">
    <location>
        <begin position="24"/>
        <end position="78"/>
    </location>
</feature>
<proteinExistence type="predicted"/>
<sequence>MKPHVLINLRNEFLNRKPKKQKEEDIAICDCQYDCNNPDNACGDRCLNVLTNTECTRGQCACGRGWGLLSGENIKVGQFVIEYRWEVISWKEAKQRSQAYEATYLSGDNDDRYSVENVPLYDSDNDELRSKSLNAISPNVPIAEKDNEKLLRNAGDFLMLAPGYLGTSPAFLSKKNY</sequence>
<keyword evidence="4" id="KW-0489">Methyltransferase</keyword>
<evidence type="ECO:0000313" key="10">
    <source>
        <dbReference type="Proteomes" id="UP000734854"/>
    </source>
</evidence>
<dbReference type="EMBL" id="JACMSC010000021">
    <property type="protein sequence ID" value="KAG6469875.1"/>
    <property type="molecule type" value="Genomic_DNA"/>
</dbReference>
<evidence type="ECO:0000256" key="4">
    <source>
        <dbReference type="ARBA" id="ARBA00022603"/>
    </source>
</evidence>
<keyword evidence="3" id="KW-0158">Chromosome</keyword>
<protein>
    <recommendedName>
        <fullName evidence="8">AWS domain-containing protein</fullName>
    </recommendedName>
</protein>
<dbReference type="GO" id="GO:0005694">
    <property type="term" value="C:chromosome"/>
    <property type="evidence" value="ECO:0007669"/>
    <property type="project" value="UniProtKB-SubCell"/>
</dbReference>
<evidence type="ECO:0000256" key="2">
    <source>
        <dbReference type="ARBA" id="ARBA00004286"/>
    </source>
</evidence>
<dbReference type="Proteomes" id="UP000734854">
    <property type="component" value="Unassembled WGS sequence"/>
</dbReference>
<dbReference type="InterPro" id="IPR050777">
    <property type="entry name" value="SET2_Histone-Lys_MeTrsfase"/>
</dbReference>
<comment type="caution">
    <text evidence="9">The sequence shown here is derived from an EMBL/GenBank/DDBJ whole genome shotgun (WGS) entry which is preliminary data.</text>
</comment>
<reference evidence="9 10" key="1">
    <citation type="submission" date="2020-08" db="EMBL/GenBank/DDBJ databases">
        <title>Plant Genome Project.</title>
        <authorList>
            <person name="Zhang R.-G."/>
        </authorList>
    </citation>
    <scope>NUCLEOTIDE SEQUENCE [LARGE SCALE GENOMIC DNA]</scope>
    <source>
        <tissue evidence="9">Rhizome</tissue>
    </source>
</reference>
<dbReference type="InterPro" id="IPR006560">
    <property type="entry name" value="AWS_dom"/>
</dbReference>
<evidence type="ECO:0000256" key="1">
    <source>
        <dbReference type="ARBA" id="ARBA00004123"/>
    </source>
</evidence>